<evidence type="ECO:0000313" key="9">
    <source>
        <dbReference type="Proteomes" id="UP000274907"/>
    </source>
</evidence>
<protein>
    <recommendedName>
        <fullName evidence="3">adenosine deaminase</fullName>
        <ecNumber evidence="3">3.5.4.4</ecNumber>
    </recommendedName>
</protein>
<comment type="similarity">
    <text evidence="2">Belongs to the metallo-dependent hydrolases superfamily. Adenosine and AMP deaminases family.</text>
</comment>
<dbReference type="OrthoDB" id="9779574at2"/>
<proteinExistence type="inferred from homology"/>
<dbReference type="PANTHER" id="PTHR11409:SF43">
    <property type="entry name" value="ADENOSINE DEAMINASE"/>
    <property type="match status" value="1"/>
</dbReference>
<dbReference type="GO" id="GO:0043103">
    <property type="term" value="P:hypoxanthine salvage"/>
    <property type="evidence" value="ECO:0007669"/>
    <property type="project" value="TreeGrafter"/>
</dbReference>
<sequence length="322" mass="35277">MYETPDISPDRKNVNREVLAGLPKVLLHDHLTGEPAQTPDTLTAQVRGQLTELAADNVVYVELRISPELHTEGGLTLQEVVDCAVAGLDVPRIDARLILTAQRGRLIPEIAELAVRNHGRQVVGFDVAGPEEHSLEEHADAFRQLREAYIPFTLHAGLDGGIDAIAEAVQLGAVRLGHPVGLIDDFHIDTEGFEGVLPGKVSGWVRDRHITVDFSPTLEVDLEAAEEIGDHPLTLLQQLGFTCTVSTGNREIAGSLTEQFVVLAETFGYGLEEFFDLTVNAVRAAFISEVERQDLLERIILPSYEAQDVVEGLDQVETDEEE</sequence>
<dbReference type="GO" id="GO:0046872">
    <property type="term" value="F:metal ion binding"/>
    <property type="evidence" value="ECO:0007669"/>
    <property type="project" value="UniProtKB-KW"/>
</dbReference>
<dbReference type="GO" id="GO:0046103">
    <property type="term" value="P:inosine biosynthetic process"/>
    <property type="evidence" value="ECO:0007669"/>
    <property type="project" value="TreeGrafter"/>
</dbReference>
<gene>
    <name evidence="8" type="ORF">EAH68_10945</name>
</gene>
<dbReference type="AlphaFoldDB" id="A0A430HW95"/>
<evidence type="ECO:0000256" key="5">
    <source>
        <dbReference type="ARBA" id="ARBA00022801"/>
    </source>
</evidence>
<keyword evidence="5" id="KW-0378">Hydrolase</keyword>
<comment type="caution">
    <text evidence="8">The sequence shown here is derived from an EMBL/GenBank/DDBJ whole genome shotgun (WGS) entry which is preliminary data.</text>
</comment>
<dbReference type="GO" id="GO:0004000">
    <property type="term" value="F:adenosine deaminase activity"/>
    <property type="evidence" value="ECO:0007669"/>
    <property type="project" value="UniProtKB-ARBA"/>
</dbReference>
<dbReference type="Pfam" id="PF00962">
    <property type="entry name" value="A_deaminase"/>
    <property type="match status" value="1"/>
</dbReference>
<evidence type="ECO:0000259" key="7">
    <source>
        <dbReference type="Pfam" id="PF00962"/>
    </source>
</evidence>
<evidence type="ECO:0000256" key="4">
    <source>
        <dbReference type="ARBA" id="ARBA00022723"/>
    </source>
</evidence>
<evidence type="ECO:0000256" key="3">
    <source>
        <dbReference type="ARBA" id="ARBA00012784"/>
    </source>
</evidence>
<dbReference type="EC" id="3.5.4.4" evidence="3"/>
<keyword evidence="9" id="KW-1185">Reference proteome</keyword>
<evidence type="ECO:0000256" key="2">
    <source>
        <dbReference type="ARBA" id="ARBA00006676"/>
    </source>
</evidence>
<dbReference type="InterPro" id="IPR006330">
    <property type="entry name" value="Ado/ade_deaminase"/>
</dbReference>
<keyword evidence="6" id="KW-0862">Zinc</keyword>
<dbReference type="GO" id="GO:0005829">
    <property type="term" value="C:cytosol"/>
    <property type="evidence" value="ECO:0007669"/>
    <property type="project" value="TreeGrafter"/>
</dbReference>
<evidence type="ECO:0000256" key="1">
    <source>
        <dbReference type="ARBA" id="ARBA00001947"/>
    </source>
</evidence>
<accession>A0A430HW95</accession>
<comment type="cofactor">
    <cofactor evidence="1">
        <name>Zn(2+)</name>
        <dbReference type="ChEBI" id="CHEBI:29105"/>
    </cofactor>
</comment>
<dbReference type="InterPro" id="IPR001365">
    <property type="entry name" value="A_deaminase_dom"/>
</dbReference>
<dbReference type="PANTHER" id="PTHR11409">
    <property type="entry name" value="ADENOSINE DEAMINASE"/>
    <property type="match status" value="1"/>
</dbReference>
<dbReference type="RefSeq" id="WP_126121379.1">
    <property type="nucleotide sequence ID" value="NZ_RXHJ01000015.1"/>
</dbReference>
<keyword evidence="4" id="KW-0479">Metal-binding</keyword>
<reference evidence="8 9" key="1">
    <citation type="submission" date="2018-12" db="EMBL/GenBank/DDBJ databases">
        <title>YIM 101343 draft genome.</title>
        <authorList>
            <person name="Chen X."/>
        </authorList>
    </citation>
    <scope>NUCLEOTIDE SEQUENCE [LARGE SCALE GENOMIC DNA]</scope>
    <source>
        <strain evidence="8 9">YIM 101343</strain>
    </source>
</reference>
<organism evidence="8 9">
    <name type="scientific">Corynebacterium hylobatis</name>
    <dbReference type="NCBI Taxonomy" id="1859290"/>
    <lineage>
        <taxon>Bacteria</taxon>
        <taxon>Bacillati</taxon>
        <taxon>Actinomycetota</taxon>
        <taxon>Actinomycetes</taxon>
        <taxon>Mycobacteriales</taxon>
        <taxon>Corynebacteriaceae</taxon>
        <taxon>Corynebacterium</taxon>
    </lineage>
</organism>
<dbReference type="SUPFAM" id="SSF51556">
    <property type="entry name" value="Metallo-dependent hydrolases"/>
    <property type="match status" value="1"/>
</dbReference>
<evidence type="ECO:0000313" key="8">
    <source>
        <dbReference type="EMBL" id="RSZ61782.1"/>
    </source>
</evidence>
<dbReference type="InterPro" id="IPR032466">
    <property type="entry name" value="Metal_Hydrolase"/>
</dbReference>
<dbReference type="Gene3D" id="3.20.20.140">
    <property type="entry name" value="Metal-dependent hydrolases"/>
    <property type="match status" value="1"/>
</dbReference>
<dbReference type="EMBL" id="RXHJ01000015">
    <property type="protein sequence ID" value="RSZ61782.1"/>
    <property type="molecule type" value="Genomic_DNA"/>
</dbReference>
<dbReference type="Proteomes" id="UP000274907">
    <property type="component" value="Unassembled WGS sequence"/>
</dbReference>
<name>A0A430HW95_9CORY</name>
<evidence type="ECO:0000256" key="6">
    <source>
        <dbReference type="ARBA" id="ARBA00022833"/>
    </source>
</evidence>
<dbReference type="GO" id="GO:0006154">
    <property type="term" value="P:adenosine catabolic process"/>
    <property type="evidence" value="ECO:0007669"/>
    <property type="project" value="TreeGrafter"/>
</dbReference>
<feature type="domain" description="Adenosine deaminase" evidence="7">
    <location>
        <begin position="37"/>
        <end position="300"/>
    </location>
</feature>